<dbReference type="VEuPathDB" id="VectorBase:PPAI002244"/>
<evidence type="ECO:0000256" key="1">
    <source>
        <dbReference type="SAM" id="MobiDB-lite"/>
    </source>
</evidence>
<dbReference type="EMBL" id="AJVK01011323">
    <property type="status" value="NOT_ANNOTATED_CDS"/>
    <property type="molecule type" value="Genomic_DNA"/>
</dbReference>
<evidence type="ECO:0000313" key="4">
    <source>
        <dbReference type="EnsemblMetazoa" id="PPAI002244-PA"/>
    </source>
</evidence>
<dbReference type="Pfam" id="PF08434">
    <property type="entry name" value="CLCA"/>
    <property type="match status" value="1"/>
</dbReference>
<sequence>MASLASASQFLFSALDGRAYFGDITVLIPNTWPDVCLPPNRTFTTSSGERSDITLTSIHPIHGEAIWTQQAGGCGEAGEQIFMSYTGLNRGTFAKEFVREWAKYRYGVFDERGFARDPVYPKCFMTDKRHVTGCSDSPINTEGICEDNLTNYNISTAIDPNSRTSIMYAAEASSVVMFCDEGNHNKFAPTKHNHLCGRQSTLDVILKHTDFVSSNIVSVTSPSSIVNTHPIFTYKKRTTTRYVIVIDETQDMQIRESWSFLRNAIRKWVVYDLPRNTEVGVVLANDTAADKILPISSLMVPKTRDLVASFIPYSPNDSRQPACINCAIRDAIRMLQLVDIVEDANSAKRISRLITGSFMLDNSMGVPSSFFVYTHNGEHPLIHSLKLISPNGVVYSTKSDSRLSVKQLMIPATINETGTWTYTIERFNGNPQPHYVQVMVTPRSTDAAVIRAKAWIKRSFQGGPYRLFAEVKKGLLPVLSALVEVRITRLNIQCNATVDCFRNFKLLDTGSGDPDVTRGDGIYSRYFSSADMGVGSYKLEVTVTDNGNTAYSLADEAFTRNLDGKGQPCCGSVIPVPSKQPLPPFQRVLPAITIFVTKEQSDLETIMWTHDQPFAFSIGDETSFILNMTTEPELIGQPLYFAIRAYAQLSKDALASQVSNYVRVFVSRPSLPSTAPPNYATDGIYSSWPFGNESDNSDNIIPRIAQSINIGLELIIPIIGGIILLIVLIFIYCYCSVAKRRSGGGEKKKTLKQLKNENNLVNVIVPSPVHQNHQNNMHTEKALDNSTLQNYEALHDVQDLHTVGVPIYSLDDDLRAKNRYSLVHHQEQQLIEELKQTHHMQREIPVTLSGTYGPQGLSIISTSNTLGRNGRTLSPYESWTASQLLTEHERRHSPTDELLMPNGNTCIDGLVDHVPPNDQMLLLNHNRSDCVSLSGSHMAPPVPPLPYSDYQTQTNYVIYGRGQNQPPPMYSVVNRNNTSPGAAPPQQFGVNSSLQGSLNSVNSSERKRRNVTMV</sequence>
<dbReference type="VEuPathDB" id="VectorBase:PPAPM1_012599"/>
<feature type="compositionally biased region" description="Polar residues" evidence="1">
    <location>
        <begin position="988"/>
        <end position="1003"/>
    </location>
</feature>
<keyword evidence="2" id="KW-0812">Transmembrane</keyword>
<dbReference type="EMBL" id="AJVK01011324">
    <property type="status" value="NOT_ANNOTATED_CDS"/>
    <property type="molecule type" value="Genomic_DNA"/>
</dbReference>
<proteinExistence type="predicted"/>
<dbReference type="InterPro" id="IPR013642">
    <property type="entry name" value="CLCA_N"/>
</dbReference>
<keyword evidence="2" id="KW-0472">Membrane</keyword>
<organism evidence="4 5">
    <name type="scientific">Phlebotomus papatasi</name>
    <name type="common">Sandfly</name>
    <dbReference type="NCBI Taxonomy" id="29031"/>
    <lineage>
        <taxon>Eukaryota</taxon>
        <taxon>Metazoa</taxon>
        <taxon>Ecdysozoa</taxon>
        <taxon>Arthropoda</taxon>
        <taxon>Hexapoda</taxon>
        <taxon>Insecta</taxon>
        <taxon>Pterygota</taxon>
        <taxon>Neoptera</taxon>
        <taxon>Endopterygota</taxon>
        <taxon>Diptera</taxon>
        <taxon>Nematocera</taxon>
        <taxon>Psychodoidea</taxon>
        <taxon>Psychodidae</taxon>
        <taxon>Phlebotomus</taxon>
        <taxon>Phlebotomus</taxon>
    </lineage>
</organism>
<accession>A0A1B0D4A6</accession>
<evidence type="ECO:0000313" key="5">
    <source>
        <dbReference type="Proteomes" id="UP000092462"/>
    </source>
</evidence>
<keyword evidence="2" id="KW-1133">Transmembrane helix</keyword>
<evidence type="ECO:0000256" key="2">
    <source>
        <dbReference type="SAM" id="Phobius"/>
    </source>
</evidence>
<keyword evidence="5" id="KW-1185">Reference proteome</keyword>
<name>A0A1B0D4A6_PHLPP</name>
<feature type="domain" description="Calcium-activated chloride channel N-terminal" evidence="3">
    <location>
        <begin position="5"/>
        <end position="215"/>
    </location>
</feature>
<dbReference type="Proteomes" id="UP000092462">
    <property type="component" value="Unassembled WGS sequence"/>
</dbReference>
<reference evidence="4" key="1">
    <citation type="submission" date="2022-08" db="UniProtKB">
        <authorList>
            <consortium name="EnsemblMetazoa"/>
        </authorList>
    </citation>
    <scope>IDENTIFICATION</scope>
    <source>
        <strain evidence="4">Israel</strain>
    </source>
</reference>
<protein>
    <recommendedName>
        <fullName evidence="3">Calcium-activated chloride channel N-terminal domain-containing protein</fullName>
    </recommendedName>
</protein>
<dbReference type="EnsemblMetazoa" id="PPAI002244-RA">
    <property type="protein sequence ID" value="PPAI002244-PA"/>
    <property type="gene ID" value="PPAI002244"/>
</dbReference>
<feature type="transmembrane region" description="Helical" evidence="2">
    <location>
        <begin position="714"/>
        <end position="735"/>
    </location>
</feature>
<feature type="region of interest" description="Disordered" evidence="1">
    <location>
        <begin position="974"/>
        <end position="1014"/>
    </location>
</feature>
<dbReference type="AlphaFoldDB" id="A0A1B0D4A6"/>
<evidence type="ECO:0000259" key="3">
    <source>
        <dbReference type="Pfam" id="PF08434"/>
    </source>
</evidence>